<keyword evidence="1" id="KW-0472">Membrane</keyword>
<evidence type="ECO:0000313" key="4">
    <source>
        <dbReference type="Proteomes" id="UP000321374"/>
    </source>
</evidence>
<feature type="transmembrane region" description="Helical" evidence="1">
    <location>
        <begin position="285"/>
        <end position="308"/>
    </location>
</feature>
<sequence>MKKQWLRYWLQHRDTLLLVLALIFLLGAVLRPSIPVKRNIHTYFLIADVTQSMNAKDMALNKHTVSRLDYTKRMMHDIVAQLPCHTRISIGIFAGDAVAALYTPMQVCQHFSAIHETIEHLDWRMAWTGNSQLRESLVITAKLLRQMPEATKAVYFTDGDEAPLLHAFNTRNLKDFQGGEGWFFVGIGSDQGVGIPKLTEDNQMIGYWSNESFAVQPNIAQVTASKSSGRDDSVAVSEYDRFISKRASGYLQKLSEEIGAQYLDGDDPHTVLKTIQSRESPRHEIVAYSIDWLLATLAGLCILGTGISRDSIRHLRHRFKLYRNDVRTRFFARSESVAHDNHFS</sequence>
<dbReference type="SUPFAM" id="SSF53300">
    <property type="entry name" value="vWA-like"/>
    <property type="match status" value="1"/>
</dbReference>
<comment type="caution">
    <text evidence="3">The sequence shown here is derived from an EMBL/GenBank/DDBJ whole genome shotgun (WGS) entry which is preliminary data.</text>
</comment>
<evidence type="ECO:0000259" key="2">
    <source>
        <dbReference type="Pfam" id="PF13519"/>
    </source>
</evidence>
<gene>
    <name evidence="3" type="ORF">E6Q51_00590</name>
</gene>
<dbReference type="InterPro" id="IPR036465">
    <property type="entry name" value="vWFA_dom_sf"/>
</dbReference>
<protein>
    <submittedName>
        <fullName evidence="3">VWA domain-containing protein</fullName>
    </submittedName>
</protein>
<proteinExistence type="predicted"/>
<keyword evidence="1" id="KW-1133">Transmembrane helix</keyword>
<reference evidence="3 4" key="1">
    <citation type="submission" date="2018-09" db="EMBL/GenBank/DDBJ databases">
        <title>Metagenome Assembled Genomes from an Advanced Water Purification Facility.</title>
        <authorList>
            <person name="Stamps B.W."/>
            <person name="Spear J.R."/>
        </authorList>
    </citation>
    <scope>NUCLEOTIDE SEQUENCE [LARGE SCALE GENOMIC DNA]</scope>
    <source>
        <strain evidence="3">Bin_42_2</strain>
    </source>
</reference>
<evidence type="ECO:0000313" key="3">
    <source>
        <dbReference type="EMBL" id="TXI38720.1"/>
    </source>
</evidence>
<dbReference type="InterPro" id="IPR002035">
    <property type="entry name" value="VWF_A"/>
</dbReference>
<dbReference type="EMBL" id="SSGG01000011">
    <property type="protein sequence ID" value="TXI38720.1"/>
    <property type="molecule type" value="Genomic_DNA"/>
</dbReference>
<feature type="domain" description="VWFA" evidence="2">
    <location>
        <begin position="45"/>
        <end position="159"/>
    </location>
</feature>
<keyword evidence="1" id="KW-0812">Transmembrane</keyword>
<dbReference type="Pfam" id="PF13519">
    <property type="entry name" value="VWA_2"/>
    <property type="match status" value="1"/>
</dbReference>
<dbReference type="Proteomes" id="UP000321374">
    <property type="component" value="Unassembled WGS sequence"/>
</dbReference>
<evidence type="ECO:0000256" key="1">
    <source>
        <dbReference type="SAM" id="Phobius"/>
    </source>
</evidence>
<dbReference type="AlphaFoldDB" id="A0A5C7WMU1"/>
<accession>A0A5C7WMU1</accession>
<dbReference type="Gene3D" id="3.40.50.410">
    <property type="entry name" value="von Willebrand factor, type A domain"/>
    <property type="match status" value="1"/>
</dbReference>
<name>A0A5C7WMU1_METME</name>
<dbReference type="STRING" id="1122236.GCA_000378225_00512"/>
<organism evidence="3 4">
    <name type="scientific">Methylophilus methylotrophus</name>
    <name type="common">Bacterium W3A1</name>
    <dbReference type="NCBI Taxonomy" id="17"/>
    <lineage>
        <taxon>Bacteria</taxon>
        <taxon>Pseudomonadati</taxon>
        <taxon>Pseudomonadota</taxon>
        <taxon>Betaproteobacteria</taxon>
        <taxon>Nitrosomonadales</taxon>
        <taxon>Methylophilaceae</taxon>
        <taxon>Methylophilus</taxon>
    </lineage>
</organism>